<organism evidence="1 2">
    <name type="scientific">Saccharolobus islandicus (strain REY15A)</name>
    <name type="common">Sulfolobus islandicus</name>
    <dbReference type="NCBI Taxonomy" id="930945"/>
    <lineage>
        <taxon>Archaea</taxon>
        <taxon>Thermoproteota</taxon>
        <taxon>Thermoprotei</taxon>
        <taxon>Sulfolobales</taxon>
        <taxon>Sulfolobaceae</taxon>
        <taxon>Saccharolobus</taxon>
    </lineage>
</organism>
<protein>
    <submittedName>
        <fullName evidence="1">Archaeal PaREP1/PaREP8 family</fullName>
    </submittedName>
</protein>
<gene>
    <name evidence="1" type="ordered locus">SiRe_0465</name>
</gene>
<name>F0NGY5_SACI5</name>
<proteinExistence type="predicted"/>
<evidence type="ECO:0000313" key="2">
    <source>
        <dbReference type="Proteomes" id="UP000002664"/>
    </source>
</evidence>
<dbReference type="AlphaFoldDB" id="F0NGY5"/>
<sequence>MEKADWIIAIMSNNKLREIVAIIGDKELRFITEIALDLHEFQYNGFDKDVEISRYSKEEFVKKDIMLVIEFIKSRLSHIVT</sequence>
<reference evidence="1 2" key="1">
    <citation type="journal article" date="2011" name="J. Bacteriol.">
        <title>Genome analyses of icelandic strains of Sulfolobus islandicus, model organisms for genetic and virus-host interaction studies.</title>
        <authorList>
            <person name="Guo L."/>
            <person name="Brugger K."/>
            <person name="Liu C."/>
            <person name="Shah S.A."/>
            <person name="Zheng H."/>
            <person name="Zhu Y."/>
            <person name="Wang S."/>
            <person name="Lillestol R.K."/>
            <person name="Chen L."/>
            <person name="Frank J."/>
            <person name="Prangishvili D."/>
            <person name="Paulin L."/>
            <person name="She Q."/>
            <person name="Huang L."/>
            <person name="Garrett R.A."/>
        </authorList>
    </citation>
    <scope>NUCLEOTIDE SEQUENCE [LARGE SCALE GENOMIC DNA]</scope>
    <source>
        <strain evidence="1 2">REY15A</strain>
    </source>
</reference>
<dbReference type="Proteomes" id="UP000002664">
    <property type="component" value="Chromosome"/>
</dbReference>
<dbReference type="EMBL" id="CP002425">
    <property type="protein sequence ID" value="ADX84553.1"/>
    <property type="molecule type" value="Genomic_DNA"/>
</dbReference>
<accession>F0NGY5</accession>
<dbReference type="RefSeq" id="WP_014513576.1">
    <property type="nucleotide sequence ID" value="NC_017276.1"/>
</dbReference>
<dbReference type="InterPro" id="IPR010268">
    <property type="entry name" value="PaREP1"/>
</dbReference>
<dbReference type="GeneID" id="78824011"/>
<evidence type="ECO:0000313" key="1">
    <source>
        <dbReference type="EMBL" id="ADX84553.1"/>
    </source>
</evidence>
<dbReference type="HOGENOM" id="CLU_2565905_0_0_2"/>
<dbReference type="KEGG" id="sir:SiRe_0465"/>
<dbReference type="eggNOG" id="arCOG03707">
    <property type="taxonomic scope" value="Archaea"/>
</dbReference>
<dbReference type="Pfam" id="PF05942">
    <property type="entry name" value="PaREP1"/>
    <property type="match status" value="1"/>
</dbReference>
<keyword evidence="2" id="KW-1185">Reference proteome</keyword>